<comment type="caution">
    <text evidence="1">The sequence shown here is derived from an EMBL/GenBank/DDBJ whole genome shotgun (WGS) entry which is preliminary data.</text>
</comment>
<dbReference type="EMBL" id="AMCW01000022">
    <property type="protein sequence ID" value="EKK03645.1"/>
    <property type="molecule type" value="Genomic_DNA"/>
</dbReference>
<evidence type="ECO:0000313" key="2">
    <source>
        <dbReference type="Proteomes" id="UP000007993"/>
    </source>
</evidence>
<proteinExistence type="predicted"/>
<accession>K5CHY0</accession>
<gene>
    <name evidence="1" type="ORF">RBSH_01094</name>
</gene>
<dbReference type="AlphaFoldDB" id="K5CHY0"/>
<organism evidence="1 2">
    <name type="scientific">Rhodopirellula baltica SH28</name>
    <dbReference type="NCBI Taxonomy" id="993517"/>
    <lineage>
        <taxon>Bacteria</taxon>
        <taxon>Pseudomonadati</taxon>
        <taxon>Planctomycetota</taxon>
        <taxon>Planctomycetia</taxon>
        <taxon>Pirellulales</taxon>
        <taxon>Pirellulaceae</taxon>
        <taxon>Rhodopirellula</taxon>
    </lineage>
</organism>
<dbReference type="RefSeq" id="WP_007331039.1">
    <property type="nucleotide sequence ID" value="NZ_AMCW01000022.1"/>
</dbReference>
<dbReference type="Proteomes" id="UP000007993">
    <property type="component" value="Unassembled WGS sequence"/>
</dbReference>
<dbReference type="PATRIC" id="fig|993517.3.peg.1194"/>
<sequence>MHPLLQYIHDEIYSWGYDSPAGLTGTVARLLRSVLESGGQRDDLSDFTVLYDSLADFPANNTDDIFRALHQWNDAAESDQLNDPESSDRMLSFKVGCVWVLSRSLMLFFNPNEKLDTFAEWQEFAFKNVEKMPGMYLRT</sequence>
<reference evidence="1 2" key="1">
    <citation type="journal article" date="2013" name="Mar. Genomics">
        <title>Expression of sulfatases in Rhodopirellula baltica and the diversity of sulfatases in the genus Rhodopirellula.</title>
        <authorList>
            <person name="Wegner C.E."/>
            <person name="Richter-Heitmann T."/>
            <person name="Klindworth A."/>
            <person name="Klockow C."/>
            <person name="Richter M."/>
            <person name="Achstetter T."/>
            <person name="Glockner F.O."/>
            <person name="Harder J."/>
        </authorList>
    </citation>
    <scope>NUCLEOTIDE SEQUENCE [LARGE SCALE GENOMIC DNA]</scope>
    <source>
        <strain evidence="1 2">SH28</strain>
    </source>
</reference>
<evidence type="ECO:0000313" key="1">
    <source>
        <dbReference type="EMBL" id="EKK03645.1"/>
    </source>
</evidence>
<name>K5CHY0_RHOBT</name>
<protein>
    <submittedName>
        <fullName evidence="1">Uncharacterized protein</fullName>
    </submittedName>
</protein>